<proteinExistence type="predicted"/>
<comment type="caution">
    <text evidence="1">The sequence shown here is derived from an EMBL/GenBank/DDBJ whole genome shotgun (WGS) entry which is preliminary data.</text>
</comment>
<accession>A0A6A4QW71</accession>
<dbReference type="Gene3D" id="1.20.120.1750">
    <property type="match status" value="1"/>
</dbReference>
<dbReference type="SUPFAM" id="SSF57850">
    <property type="entry name" value="RING/U-box"/>
    <property type="match status" value="1"/>
</dbReference>
<evidence type="ECO:0000313" key="2">
    <source>
        <dbReference type="Proteomes" id="UP000447434"/>
    </source>
</evidence>
<evidence type="ECO:0000313" key="1">
    <source>
        <dbReference type="EMBL" id="KAE9618618.1"/>
    </source>
</evidence>
<organism evidence="1 2">
    <name type="scientific">Lupinus albus</name>
    <name type="common">White lupine</name>
    <name type="synonym">Lupinus termis</name>
    <dbReference type="NCBI Taxonomy" id="3870"/>
    <lineage>
        <taxon>Eukaryota</taxon>
        <taxon>Viridiplantae</taxon>
        <taxon>Streptophyta</taxon>
        <taxon>Embryophyta</taxon>
        <taxon>Tracheophyta</taxon>
        <taxon>Spermatophyta</taxon>
        <taxon>Magnoliopsida</taxon>
        <taxon>eudicotyledons</taxon>
        <taxon>Gunneridae</taxon>
        <taxon>Pentapetalae</taxon>
        <taxon>rosids</taxon>
        <taxon>fabids</taxon>
        <taxon>Fabales</taxon>
        <taxon>Fabaceae</taxon>
        <taxon>Papilionoideae</taxon>
        <taxon>50 kb inversion clade</taxon>
        <taxon>genistoids sensu lato</taxon>
        <taxon>core genistoids</taxon>
        <taxon>Genisteae</taxon>
        <taxon>Lupinus</taxon>
    </lineage>
</organism>
<name>A0A6A4QW71_LUPAL</name>
<dbReference type="EMBL" id="WOCE01000002">
    <property type="protein sequence ID" value="KAE9618618.1"/>
    <property type="molecule type" value="Genomic_DNA"/>
</dbReference>
<protein>
    <submittedName>
        <fullName evidence="1">Putative IBR domain, E3 ubiquitin ligase RBR family</fullName>
    </submittedName>
</protein>
<dbReference type="Proteomes" id="UP000447434">
    <property type="component" value="Chromosome 2"/>
</dbReference>
<dbReference type="OrthoDB" id="10009520at2759"/>
<sequence>MCKFYVEKVAGCLHITCRCKFQFCYACGEQWTTTHGGCQRD</sequence>
<dbReference type="AlphaFoldDB" id="A0A6A4QW71"/>
<keyword evidence="2" id="KW-1185">Reference proteome</keyword>
<reference evidence="2" key="1">
    <citation type="journal article" date="2020" name="Nat. Commun.">
        <title>Genome sequence of the cluster root forming white lupin.</title>
        <authorList>
            <person name="Hufnagel B."/>
            <person name="Marques A."/>
            <person name="Soriano A."/>
            <person name="Marques L."/>
            <person name="Divol F."/>
            <person name="Doumas P."/>
            <person name="Sallet E."/>
            <person name="Mancinotti D."/>
            <person name="Carrere S."/>
            <person name="Marande W."/>
            <person name="Arribat S."/>
            <person name="Keller J."/>
            <person name="Huneau C."/>
            <person name="Blein T."/>
            <person name="Aime D."/>
            <person name="Laguerre M."/>
            <person name="Taylor J."/>
            <person name="Schubert V."/>
            <person name="Nelson M."/>
            <person name="Geu-Flores F."/>
            <person name="Crespi M."/>
            <person name="Gallardo-Guerrero K."/>
            <person name="Delaux P.-M."/>
            <person name="Salse J."/>
            <person name="Berges H."/>
            <person name="Guyot R."/>
            <person name="Gouzy J."/>
            <person name="Peret B."/>
        </authorList>
    </citation>
    <scope>NUCLEOTIDE SEQUENCE [LARGE SCALE GENOMIC DNA]</scope>
    <source>
        <strain evidence="2">cv. Amiga</strain>
    </source>
</reference>
<dbReference type="Pfam" id="PF22191">
    <property type="entry name" value="IBR_1"/>
    <property type="match status" value="1"/>
</dbReference>
<gene>
    <name evidence="1" type="ORF">Lalb_Chr02g0144611</name>
</gene>